<dbReference type="GO" id="GO:0004791">
    <property type="term" value="F:thioredoxin-disulfide reductase (NADPH) activity"/>
    <property type="evidence" value="ECO:0007669"/>
    <property type="project" value="TreeGrafter"/>
</dbReference>
<dbReference type="GO" id="GO:0005789">
    <property type="term" value="C:endoplasmic reticulum membrane"/>
    <property type="evidence" value="ECO:0007669"/>
    <property type="project" value="TreeGrafter"/>
</dbReference>
<dbReference type="Proteomes" id="UP000250321">
    <property type="component" value="Unassembled WGS sequence"/>
</dbReference>
<protein>
    <submittedName>
        <fullName evidence="3">SelT-like protein</fullName>
    </submittedName>
</protein>
<feature type="region of interest" description="Disordered" evidence="1">
    <location>
        <begin position="31"/>
        <end position="52"/>
    </location>
</feature>
<dbReference type="EMBL" id="PJQY01001613">
    <property type="protein sequence ID" value="PQQ01048.1"/>
    <property type="molecule type" value="Genomic_DNA"/>
</dbReference>
<dbReference type="AlphaFoldDB" id="A0A314YA97"/>
<dbReference type="PANTHER" id="PTHR13544">
    <property type="entry name" value="SELENOPROTEIN T"/>
    <property type="match status" value="1"/>
</dbReference>
<dbReference type="GO" id="GO:0045454">
    <property type="term" value="P:cell redox homeostasis"/>
    <property type="evidence" value="ECO:0007669"/>
    <property type="project" value="TreeGrafter"/>
</dbReference>
<reference evidence="3 4" key="1">
    <citation type="submission" date="2018-02" db="EMBL/GenBank/DDBJ databases">
        <title>Draft genome of wild Prunus yedoensis var. nudiflora.</title>
        <authorList>
            <person name="Baek S."/>
            <person name="Kim J.-H."/>
            <person name="Choi K."/>
            <person name="Kim G.-B."/>
            <person name="Cho A."/>
            <person name="Jang H."/>
            <person name="Shin C.-H."/>
            <person name="Yu H.-J."/>
            <person name="Mun J.-H."/>
        </authorList>
    </citation>
    <scope>NUCLEOTIDE SEQUENCE [LARGE SCALE GENOMIC DNA]</scope>
    <source>
        <strain evidence="4">cv. Jeju island</strain>
        <tissue evidence="3">Leaf</tissue>
    </source>
</reference>
<proteinExistence type="predicted"/>
<organism evidence="3 4">
    <name type="scientific">Prunus yedoensis var. nudiflora</name>
    <dbReference type="NCBI Taxonomy" id="2094558"/>
    <lineage>
        <taxon>Eukaryota</taxon>
        <taxon>Viridiplantae</taxon>
        <taxon>Streptophyta</taxon>
        <taxon>Embryophyta</taxon>
        <taxon>Tracheophyta</taxon>
        <taxon>Spermatophyta</taxon>
        <taxon>Magnoliopsida</taxon>
        <taxon>eudicotyledons</taxon>
        <taxon>Gunneridae</taxon>
        <taxon>Pentapetalae</taxon>
        <taxon>rosids</taxon>
        <taxon>fabids</taxon>
        <taxon>Rosales</taxon>
        <taxon>Rosaceae</taxon>
        <taxon>Amygdaloideae</taxon>
        <taxon>Amygdaleae</taxon>
        <taxon>Prunus</taxon>
    </lineage>
</organism>
<evidence type="ECO:0000313" key="3">
    <source>
        <dbReference type="EMBL" id="PQQ01048.1"/>
    </source>
</evidence>
<name>A0A314YA97_PRUYE</name>
<feature type="compositionally biased region" description="Polar residues" evidence="1">
    <location>
        <begin position="97"/>
        <end position="119"/>
    </location>
</feature>
<dbReference type="STRING" id="2094558.A0A314YA97"/>
<feature type="compositionally biased region" description="Acidic residues" evidence="1">
    <location>
        <begin position="40"/>
        <end position="50"/>
    </location>
</feature>
<feature type="signal peptide" evidence="2">
    <location>
        <begin position="1"/>
        <end position="22"/>
    </location>
</feature>
<comment type="caution">
    <text evidence="3">The sequence shown here is derived from an EMBL/GenBank/DDBJ whole genome shotgun (WGS) entry which is preliminary data.</text>
</comment>
<dbReference type="OrthoDB" id="60822at2759"/>
<evidence type="ECO:0000256" key="2">
    <source>
        <dbReference type="SAM" id="SignalP"/>
    </source>
</evidence>
<evidence type="ECO:0000256" key="1">
    <source>
        <dbReference type="SAM" id="MobiDB-lite"/>
    </source>
</evidence>
<keyword evidence="2" id="KW-0732">Signal</keyword>
<sequence length="190" mass="21151">MDRAQLVLVGLPIFLFCTDIFSLFTPKPPKTSTHYHVHDDEDPQPLDDPEPQQQQLLQEPLKFPTSRNLMALEQLAWEAPSTLISRKCSNNEKHAGNSISWDQCNSGKPPSLTSKTAAEQIGTSFSSRDHWDDNGGRTYFLEVGDYNATSLVFSKLKEQRFPSEIELRDLVGKKLGSSRTADGLGGGAWS</sequence>
<dbReference type="PANTHER" id="PTHR13544:SF0">
    <property type="entry name" value="THIOREDOXIN REDUCTASE-LIKE SELENOPROTEIN T"/>
    <property type="match status" value="1"/>
</dbReference>
<feature type="region of interest" description="Disordered" evidence="1">
    <location>
        <begin position="96"/>
        <end position="119"/>
    </location>
</feature>
<gene>
    <name evidence="3" type="ORF">Pyn_18907</name>
</gene>
<accession>A0A314YA97</accession>
<dbReference type="InterPro" id="IPR019389">
    <property type="entry name" value="Selenoprotein_T"/>
</dbReference>
<keyword evidence="4" id="KW-1185">Reference proteome</keyword>
<evidence type="ECO:0000313" key="4">
    <source>
        <dbReference type="Proteomes" id="UP000250321"/>
    </source>
</evidence>
<feature type="chain" id="PRO_5016312258" evidence="2">
    <location>
        <begin position="23"/>
        <end position="190"/>
    </location>
</feature>